<protein>
    <submittedName>
        <fullName evidence="1">Uncharacterized protein</fullName>
    </submittedName>
</protein>
<accession>A0A0F7LAR8</accession>
<name>A0A0F7LAR8_9VIRU</name>
<evidence type="ECO:0000313" key="1">
    <source>
        <dbReference type="EMBL" id="AKH48457.1"/>
    </source>
</evidence>
<reference evidence="1" key="2">
    <citation type="submission" date="2015-03" db="EMBL/GenBank/DDBJ databases">
        <authorList>
            <person name="Chow C.-E.T."/>
            <person name="Winget D.M."/>
            <person name="White R.A.III."/>
            <person name="Hallam S.J."/>
            <person name="Suttle C.A."/>
        </authorList>
    </citation>
    <scope>NUCLEOTIDE SEQUENCE</scope>
    <source>
        <strain evidence="1">Oxic1_8</strain>
    </source>
</reference>
<organism evidence="1">
    <name type="scientific">uncultured marine virus</name>
    <dbReference type="NCBI Taxonomy" id="186617"/>
    <lineage>
        <taxon>Viruses</taxon>
        <taxon>environmental samples</taxon>
    </lineage>
</organism>
<reference evidence="1" key="1">
    <citation type="journal article" date="2015" name="Front. Microbiol.">
        <title>Combining genomic sequencing methods to explore viral diversity and reveal potential virus-host interactions.</title>
        <authorList>
            <person name="Chow C.E."/>
            <person name="Winget D.M."/>
            <person name="White R.A.III."/>
            <person name="Hallam S.J."/>
            <person name="Suttle C.A."/>
        </authorList>
    </citation>
    <scope>NUCLEOTIDE SEQUENCE</scope>
    <source>
        <strain evidence="1">Oxic1_8</strain>
    </source>
</reference>
<proteinExistence type="predicted"/>
<sequence length="78" mass="8798">MFGNSALSDSLSLSLTLSLFRLRSCLTLIKLAAHLGPMPRCFDRRRLNFRPHTTHRVVHVSGHSSNCRSAIISPRKVR</sequence>
<dbReference type="EMBL" id="KR029603">
    <property type="protein sequence ID" value="AKH48457.1"/>
    <property type="molecule type" value="Genomic_DNA"/>
</dbReference>